<comment type="caution">
    <text evidence="2">The sequence shown here is derived from an EMBL/GenBank/DDBJ whole genome shotgun (WGS) entry which is preliminary data.</text>
</comment>
<name>A0A2V4DQ04_9GAMM</name>
<reference evidence="2 3" key="1">
    <citation type="submission" date="2018-05" db="EMBL/GenBank/DDBJ databases">
        <title>Reference genomes for bee gut microbiota database.</title>
        <authorList>
            <person name="Ellegaard K.M."/>
        </authorList>
    </citation>
    <scope>NUCLEOTIDE SEQUENCE [LARGE SCALE GENOMIC DNA]</scope>
    <source>
        <strain evidence="2 3">ESL0172</strain>
    </source>
</reference>
<evidence type="ECO:0000313" key="2">
    <source>
        <dbReference type="EMBL" id="PXY92127.1"/>
    </source>
</evidence>
<feature type="transmembrane region" description="Helical" evidence="1">
    <location>
        <begin position="82"/>
        <end position="106"/>
    </location>
</feature>
<keyword evidence="3" id="KW-1185">Reference proteome</keyword>
<sequence>MDNQNQSYFKLPLFFTFACYFIWLIVPMINFFDFANITIRYRYDNIFVYHITLGSLTYYLLVYMIALYFFQKYRIYDLSKNLVRICLLITVYTLIRYVFYILEHYILSNIIFRFFDHDYIPLCLRFLEWFDIISILIILIILFKIIPFYSSVIEFNSIVIKRIHIQIYSFFLSYISLKTILLNVYAINELFDSSITVMLLFVLLTFLGWGILYKLFNIILINCFGEFDSQVKFKKLILTLLGTIFLSALISTIIVFIILMLYMPAHLNLKNKIQFYSSYFLYSFSGINLLFSLIFSRYFIKIFYSKR</sequence>
<dbReference type="Proteomes" id="UP000247673">
    <property type="component" value="Unassembled WGS sequence"/>
</dbReference>
<dbReference type="EMBL" id="QGLO01000004">
    <property type="protein sequence ID" value="PXY92127.1"/>
    <property type="molecule type" value="Genomic_DNA"/>
</dbReference>
<protein>
    <submittedName>
        <fullName evidence="2">Uncharacterized protein</fullName>
    </submittedName>
</protein>
<accession>A0A2V4DQ04</accession>
<keyword evidence="1" id="KW-1133">Transmembrane helix</keyword>
<gene>
    <name evidence="2" type="ORF">DKK78_07480</name>
</gene>
<proteinExistence type="predicted"/>
<dbReference type="AlphaFoldDB" id="A0A2V4DQ04"/>
<feature type="transmembrane region" description="Helical" evidence="1">
    <location>
        <begin position="279"/>
        <end position="300"/>
    </location>
</feature>
<feature type="transmembrane region" description="Helical" evidence="1">
    <location>
        <begin position="7"/>
        <end position="26"/>
    </location>
</feature>
<evidence type="ECO:0000256" key="1">
    <source>
        <dbReference type="SAM" id="Phobius"/>
    </source>
</evidence>
<keyword evidence="1" id="KW-0812">Transmembrane</keyword>
<evidence type="ECO:0000313" key="3">
    <source>
        <dbReference type="Proteomes" id="UP000247673"/>
    </source>
</evidence>
<organism evidence="2 3">
    <name type="scientific">Gilliamella apis</name>
    <dbReference type="NCBI Taxonomy" id="1970738"/>
    <lineage>
        <taxon>Bacteria</taxon>
        <taxon>Pseudomonadati</taxon>
        <taxon>Pseudomonadota</taxon>
        <taxon>Gammaproteobacteria</taxon>
        <taxon>Orbales</taxon>
        <taxon>Orbaceae</taxon>
        <taxon>Gilliamella</taxon>
    </lineage>
</organism>
<feature type="transmembrane region" description="Helical" evidence="1">
    <location>
        <begin position="167"/>
        <end position="187"/>
    </location>
</feature>
<feature type="transmembrane region" description="Helical" evidence="1">
    <location>
        <begin position="236"/>
        <end position="259"/>
    </location>
</feature>
<feature type="transmembrane region" description="Helical" evidence="1">
    <location>
        <begin position="126"/>
        <end position="146"/>
    </location>
</feature>
<feature type="transmembrane region" description="Helical" evidence="1">
    <location>
        <begin position="46"/>
        <end position="70"/>
    </location>
</feature>
<feature type="transmembrane region" description="Helical" evidence="1">
    <location>
        <begin position="193"/>
        <end position="216"/>
    </location>
</feature>
<keyword evidence="1" id="KW-0472">Membrane</keyword>